<feature type="compositionally biased region" description="Basic and acidic residues" evidence="2">
    <location>
        <begin position="1171"/>
        <end position="1210"/>
    </location>
</feature>
<feature type="region of interest" description="Disordered" evidence="2">
    <location>
        <begin position="2593"/>
        <end position="2645"/>
    </location>
</feature>
<feature type="compositionally biased region" description="Basic and acidic residues" evidence="2">
    <location>
        <begin position="842"/>
        <end position="856"/>
    </location>
</feature>
<feature type="compositionally biased region" description="Basic and acidic residues" evidence="2">
    <location>
        <begin position="1357"/>
        <end position="1368"/>
    </location>
</feature>
<name>A0ABQ8IKT8_9ROSI</name>
<feature type="region of interest" description="Disordered" evidence="2">
    <location>
        <begin position="1282"/>
        <end position="1371"/>
    </location>
</feature>
<feature type="compositionally biased region" description="Basic and acidic residues" evidence="2">
    <location>
        <begin position="2551"/>
        <end position="2565"/>
    </location>
</feature>
<feature type="compositionally biased region" description="Basic and acidic residues" evidence="2">
    <location>
        <begin position="2495"/>
        <end position="2516"/>
    </location>
</feature>
<feature type="region of interest" description="Disordered" evidence="2">
    <location>
        <begin position="1117"/>
        <end position="1251"/>
    </location>
</feature>
<feature type="region of interest" description="Disordered" evidence="2">
    <location>
        <begin position="608"/>
        <end position="720"/>
    </location>
</feature>
<feature type="compositionally biased region" description="Basic and acidic residues" evidence="2">
    <location>
        <begin position="2330"/>
        <end position="2339"/>
    </location>
</feature>
<feature type="compositionally biased region" description="Basic and acidic residues" evidence="2">
    <location>
        <begin position="1689"/>
        <end position="1733"/>
    </location>
</feature>
<feature type="compositionally biased region" description="Basic and acidic residues" evidence="2">
    <location>
        <begin position="329"/>
        <end position="342"/>
    </location>
</feature>
<feature type="compositionally biased region" description="Basic and acidic residues" evidence="2">
    <location>
        <begin position="1317"/>
        <end position="1335"/>
    </location>
</feature>
<feature type="compositionally biased region" description="Polar residues" evidence="2">
    <location>
        <begin position="1292"/>
        <end position="1304"/>
    </location>
</feature>
<feature type="compositionally biased region" description="Basic and acidic residues" evidence="2">
    <location>
        <begin position="2386"/>
        <end position="2400"/>
    </location>
</feature>
<feature type="region of interest" description="Disordered" evidence="2">
    <location>
        <begin position="3648"/>
        <end position="3784"/>
    </location>
</feature>
<feature type="region of interest" description="Disordered" evidence="2">
    <location>
        <begin position="3338"/>
        <end position="3391"/>
    </location>
</feature>
<feature type="compositionally biased region" description="Basic and acidic residues" evidence="2">
    <location>
        <begin position="2461"/>
        <end position="2485"/>
    </location>
</feature>
<feature type="region of interest" description="Disordered" evidence="2">
    <location>
        <begin position="1430"/>
        <end position="1464"/>
    </location>
</feature>
<feature type="compositionally biased region" description="Low complexity" evidence="2">
    <location>
        <begin position="93"/>
        <end position="108"/>
    </location>
</feature>
<feature type="compositionally biased region" description="Basic and acidic residues" evidence="2">
    <location>
        <begin position="146"/>
        <end position="166"/>
    </location>
</feature>
<feature type="compositionally biased region" description="Polar residues" evidence="2">
    <location>
        <begin position="132"/>
        <end position="143"/>
    </location>
</feature>
<feature type="region of interest" description="Disordered" evidence="2">
    <location>
        <begin position="469"/>
        <end position="499"/>
    </location>
</feature>
<feature type="region of interest" description="Disordered" evidence="2">
    <location>
        <begin position="1683"/>
        <end position="1783"/>
    </location>
</feature>
<feature type="compositionally biased region" description="Basic and acidic residues" evidence="2">
    <location>
        <begin position="2817"/>
        <end position="2827"/>
    </location>
</feature>
<feature type="coiled-coil region" evidence="1">
    <location>
        <begin position="1052"/>
        <end position="1079"/>
    </location>
</feature>
<feature type="compositionally biased region" description="Acidic residues" evidence="2">
    <location>
        <begin position="114"/>
        <end position="124"/>
    </location>
</feature>
<feature type="region of interest" description="Disordered" evidence="2">
    <location>
        <begin position="2651"/>
        <end position="2670"/>
    </location>
</feature>
<feature type="compositionally biased region" description="Basic and acidic residues" evidence="2">
    <location>
        <begin position="2085"/>
        <end position="2100"/>
    </location>
</feature>
<feature type="compositionally biased region" description="Basic residues" evidence="2">
    <location>
        <begin position="3808"/>
        <end position="3834"/>
    </location>
</feature>
<feature type="compositionally biased region" description="Basic and acidic residues" evidence="2">
    <location>
        <begin position="3696"/>
        <end position="3708"/>
    </location>
</feature>
<protein>
    <recommendedName>
        <fullName evidence="5">Titin-like</fullName>
    </recommendedName>
</protein>
<feature type="region of interest" description="Disordered" evidence="2">
    <location>
        <begin position="2713"/>
        <end position="2827"/>
    </location>
</feature>
<feature type="region of interest" description="Disordered" evidence="2">
    <location>
        <begin position="1502"/>
        <end position="1669"/>
    </location>
</feature>
<feature type="compositionally biased region" description="Polar residues" evidence="2">
    <location>
        <begin position="233"/>
        <end position="242"/>
    </location>
</feature>
<feature type="compositionally biased region" description="Basic and acidic residues" evidence="2">
    <location>
        <begin position="2729"/>
        <end position="2807"/>
    </location>
</feature>
<dbReference type="Proteomes" id="UP000827721">
    <property type="component" value="Unassembled WGS sequence"/>
</dbReference>
<feature type="compositionally biased region" description="Basic and acidic residues" evidence="2">
    <location>
        <begin position="3292"/>
        <end position="3304"/>
    </location>
</feature>
<evidence type="ECO:0008006" key="5">
    <source>
        <dbReference type="Google" id="ProtNLM"/>
    </source>
</evidence>
<feature type="region of interest" description="Disordered" evidence="2">
    <location>
        <begin position="3797"/>
        <end position="3834"/>
    </location>
</feature>
<gene>
    <name evidence="3" type="ORF">JRO89_XS01G0234900</name>
</gene>
<feature type="region of interest" description="Disordered" evidence="2">
    <location>
        <begin position="808"/>
        <end position="856"/>
    </location>
</feature>
<feature type="compositionally biased region" description="Basic and acidic residues" evidence="2">
    <location>
        <begin position="2903"/>
        <end position="2922"/>
    </location>
</feature>
<feature type="region of interest" description="Disordered" evidence="2">
    <location>
        <begin position="1984"/>
        <end position="2018"/>
    </location>
</feature>
<feature type="compositionally biased region" description="Polar residues" evidence="2">
    <location>
        <begin position="2066"/>
        <end position="2080"/>
    </location>
</feature>
<feature type="compositionally biased region" description="Polar residues" evidence="2">
    <location>
        <begin position="3372"/>
        <end position="3390"/>
    </location>
</feature>
<evidence type="ECO:0000313" key="4">
    <source>
        <dbReference type="Proteomes" id="UP000827721"/>
    </source>
</evidence>
<feature type="compositionally biased region" description="Basic and acidic residues" evidence="2">
    <location>
        <begin position="179"/>
        <end position="199"/>
    </location>
</feature>
<feature type="compositionally biased region" description="Acidic residues" evidence="2">
    <location>
        <begin position="3192"/>
        <end position="3203"/>
    </location>
</feature>
<feature type="compositionally biased region" description="Basic and acidic residues" evidence="2">
    <location>
        <begin position="2185"/>
        <end position="2231"/>
    </location>
</feature>
<feature type="region of interest" description="Disordered" evidence="2">
    <location>
        <begin position="295"/>
        <end position="400"/>
    </location>
</feature>
<feature type="compositionally biased region" description="Basic and acidic residues" evidence="2">
    <location>
        <begin position="3341"/>
        <end position="3371"/>
    </location>
</feature>
<feature type="compositionally biased region" description="Basic and acidic residues" evidence="2">
    <location>
        <begin position="211"/>
        <end position="231"/>
    </location>
</feature>
<feature type="compositionally biased region" description="Basic and acidic residues" evidence="2">
    <location>
        <begin position="2961"/>
        <end position="2972"/>
    </location>
</feature>
<feature type="region of interest" description="Disordered" evidence="2">
    <location>
        <begin position="2032"/>
        <end position="2400"/>
    </location>
</feature>
<evidence type="ECO:0000256" key="1">
    <source>
        <dbReference type="SAM" id="Coils"/>
    </source>
</evidence>
<feature type="compositionally biased region" description="Basic and acidic residues" evidence="2">
    <location>
        <begin position="689"/>
        <end position="704"/>
    </location>
</feature>
<feature type="compositionally biased region" description="Polar residues" evidence="2">
    <location>
        <begin position="1160"/>
        <end position="1170"/>
    </location>
</feature>
<evidence type="ECO:0000256" key="2">
    <source>
        <dbReference type="SAM" id="MobiDB-lite"/>
    </source>
</evidence>
<feature type="region of interest" description="Disordered" evidence="2">
    <location>
        <begin position="529"/>
        <end position="585"/>
    </location>
</feature>
<feature type="compositionally biased region" description="Basic and acidic residues" evidence="2">
    <location>
        <begin position="534"/>
        <end position="585"/>
    </location>
</feature>
<evidence type="ECO:0000313" key="3">
    <source>
        <dbReference type="EMBL" id="KAH7577311.1"/>
    </source>
</evidence>
<sequence length="3834" mass="427293">METEADVTEPVSTTQRVGENIYLTSGQSEKTGHETSLGELKKCQETLNLPCETTECSEETENMQKANGVGAETMNTVIKGNVETLEGERFLESPSAAAVATEETSTVSKHCQADEEPIPEDMEMSENKKQMQKNTTNEIAQETESGENKVVEESKEKAEKSDRSHDIMQLAGTSLQAAKIEESNLRIRGEGSLEERYADQIEVIEDQQDSAEDKSTNKETRDMQKNEKDGTTIDGNSSLESNKQVLNTIAVTLDQNKEASVHIPDPGVISLNKDIETAAEPCNKAESIKAKFTGDVLGEKSSEVDDKEAEKSTNLVGEEESPEATRLSKRVENEKAENEESRNYSAGDILASRPAIYRDTQSDEESMSKVRHGNKELLYKPSVTPAGDESSVHQAGPETGENLKEVLSISCEEKNNNKIEPSERIEQCPVEEEMNHKNNIDTSFAVQTEETCLRKIENPELLKLVPRNWSDDIKKENPKEVNEIEKTSEGDSTSNEKGKEYVNLEQKEECSFMKHEATSSIIEVMAATDISSGENRDEGGSTVVVHEDNIDDTKITDGLEHNHSGKSNHKERSDTLQQHEPEMEKLESLSTIAEDFSKAASTKYLETITCDEKEAPIKSHEESLVERIIDASQQGQSGTSNHEERPEQLQQNEPEKEKLDGSSSLVNADFGMTASTEYAEKIPCAQEEAPIKSHEESFEEKIEKGLQTQSGTIIENGIPKNKNVPAIETNEKIDDSEVYVQNKDSSDLQVTYPSVEEAVQNEGQDLVKISNFEPEGQTHEAYKASTEQKHIEDAPEACRSSNCTITEHASTERVTSEPIPTRSEADKTKLQEACALDSEENSMIKDSGENKDQEMKTNEEACHTVTHEILAKGDNARKDMIDTEATVEVNRAIFVRDEMVEQKFHIETPLPAAATLSGEDEIYKPEDNAKTNNITYQQVHDGTNIAGTGEATNEQVTKGIVTYNSLELTEHETDKSSQHIKNEAEKLEGENNREQIIEDDNIGEVPAPVEQDPIKNLNDETNKADNSTGEVNWTVNQIPSEASPEEKRNEDMHSYHKELVNAKDNIEKTQSEIEEDLQHILPKKKSGENLEELLPVISDDTEIFSSSADKIPCLMEKEAPPDLKQTAQKEEEVNETEENNEIKDKKITMEEDLKLVAETSEASTESNVLESKSERDKMVVEHDTEKGESRELYKDSKTDGEGEDTEKQNTIEECVTTSILPEPVGEKSLNSFKEDQKEEDRPEIEVCAEPELTSACEDAGRQHMEEENTVDPCKELEVNKIVQSSEEDDTTAKMSKQDNLTYISDESIEQETVESSEGNRNKAEKSEAENRREQTIEEGIIGLIPESIEQDPTQNLNDEKQKTEKSTEEVSQTIFENSETAKAVESIAHQTVKTTESPKEILDASPVKQEVNFLSEGKTTEASLEEIKKEDVSPVMVAEENSNTNELVDAKEDTEKKSLKNEENLEHILQKNELGEKLEQSLSMMSDGIEVFTSNADKSHSLMVEGVSSQNLEETAQTEDKTEENNEAKHENIAMEEEPQAISETSEASKSIESIVLEPNSEMDKMVVEDETRKGESEEDLEVVAEASDASKSKESIDLEPKSEMDKMVDRDDLKNEESEELSEDSKDTCKAEDTEKQSIEEACHTTSILPEPIGEKVPQGFAEEENVEETTKIEIFKNFETARASESIAHKTSETSESLKELLDTSPVKQEENLHSEGKTTEASLEEKKNEDISPVMVTNKNSNANELANAKDDAEKKSSKSEEDSEHILQKNEPGENLEQSLPMMPDEIEILSSNADKTPCMVVEGPSQYLEETAHKEDKIVMEEDIKVVVNTSDASKSIESTVLEQESKLDKMVVEDYTKKVESEELYEDSKNASEDVNNEKHSMMEECVTTNILPEPSGVNIHQSVKDVNEEGTPEIEVHIEPDSTSIGEDVEKQIMMEENAIEQCRVLEAEKIEQNFEEDDKIAKMSEQGNVTYISVESVESSQRSTNNIENSEAENNKEYTIEDGNNGGYIPESVELDLVKNLDDEKMKAEKSSGEILENSETGEAAESIPHETIETLDTIDTSLENKRATLQSEGDDLTPRKASPEEKDEDRSPVTVAQENSSVNEPLDAKDNIEKHPSKTEEDLEHILQKNEPGEKPDQSLSKMVHETEAFSSNSDKIPQLMEEGASQNEEETEQNNETKDSKRAVEEDLKLVAETSDASKSKESIAWEPKSELEDGDDIKNEDSEELSENSKDTGKGDDTEKQNIAITCHTTSILPEPIEDKALQSFAEENKEEETTKIEEREITQIVDESEDTGKQNIEEGSVAENNIEVLVRETDEEDSLKNENKEKEQEEEVDDSNLASIEKIEATSSAKETVSETLKDTAESNVASHQLDVTKASEEEKHPEEVKEDLVEKSVLLSEALYKDSKEEITAKEETKFDYSDSVSVTEVKEEAGLQEAEDSNQLQSFGPVSEEKGIAETETRERTLESGDLKLKPVDTSNLSEMMGKDIPVEAGEDRIDKEMKNEVPHAGNENQEEVTTSTMPLKEIFEDELIEYSTVASEECKLKSSETSKTVEETPENIQAPDANEGTTFVAKAIDEMLMQKHDKTTNPLNVSETRSIETEKETANEAQKHKVDNLYEHPELENEKDVHRPEDVEILKREETRELTDQSDICTSQTLQGVESSDLGLKVEEIKDENPLDEAFNCTESSSTCTEIEKAIIEQEISEGNSHEGINMEKVAIEQKEEAYSQRQEDTSTKDDGTLTEESFKSVDPDQKFEFASESVAEHQSKHIIPESDKGKIEENDDNKKQQDEKEIKEEEEPASEAEENKEQSADEITKAVIFIENAPGRVEQLDGIEDIKDPVIEMEQDRNELHSLSTVGETTNKDSPLVCNAKVAESKEKTDTENPVVEEDSTRQREAFFDRQSEEKKLQDVSIETPAEELEEKKKKILEESRDCCSKNDNATVAIKTAEKSSEQADKLQKASNIDPEPCLETNETENTHQKKEIDIMKPEETSCDLTSNLPTVHDSHAEQESIIVENIEASECEETKMVSEAFYKTNDQSTEETDVGTTVEKKDQVPSYDHDHAEKENALENSDKDEVEETKIASAADQGAEGILESGKSPTVEIMDQVQSTNSEHAEKENMAAENPIANEVNESKVSSDAIYLSEDQGTEESAGKISTVEIPDQVPVTNSEHAKNESVTEENPDADDADETKMASNVVFKSEDKATKDIDEIRKSPTAEKQDADKNKEASKVASDYRAHGGESVREDEITTDRTTSTEKLEEQLPALTSATTTTTTIDKIEEEKTKKVDMLEGEGPEDSSVAKPTEDICLEKEVYRELDVSTLGLKINKDIQDSPTEVHEEEGQNPESKENNNKIEQGDSSSESKNNTDLTEQTETVCDLKFETSEKTLESEMIMHNLGLTESVDTEIKEKHLVAVITDMRAEEKQLKQASEANEITQNEVINEEITEEKEAAKTHHPISLCEETMSVSLQEDELKAEVSVGEKTNTIYINSANAIQNEEPSVSIESKNIEEQVATEDRSVQDPEQVSVENIIIKESFPNEFEAKDAKDAAIKLDHINQGEETNFESGKTETATPRDKELGIEISQEECIRESVNGSNLIQDIQELENNPCATTEKQISTEADLIESPKTIVSTGNEYAPSVPQEGITEVGDSETGHAKGVHSETKGMKLDGEEITDDSEDETIKEPVKMDTDKASLSALVQTSRKETPDVVEHVTKERELTASPEDLQTEKAENIQIREAKTGEDKDDKEEGDEQQKKDLSSDAPVMVDVTRDMDVKVAHKKSHGILSGVGSKVKHSISKVKKAITGKSSHHPKPVSPK</sequence>
<feature type="compositionally biased region" description="Basic and acidic residues" evidence="2">
    <location>
        <begin position="1140"/>
        <end position="1155"/>
    </location>
</feature>
<feature type="compositionally biased region" description="Basic and acidic residues" evidence="2">
    <location>
        <begin position="2608"/>
        <end position="2645"/>
    </location>
</feature>
<feature type="compositionally biased region" description="Polar residues" evidence="2">
    <location>
        <begin position="1738"/>
        <end position="1748"/>
    </location>
</feature>
<feature type="compositionally biased region" description="Basic and acidic residues" evidence="2">
    <location>
        <begin position="1562"/>
        <end position="1576"/>
    </location>
</feature>
<dbReference type="EMBL" id="JAFEMO010000001">
    <property type="protein sequence ID" value="KAH7577311.1"/>
    <property type="molecule type" value="Genomic_DNA"/>
</dbReference>
<feature type="compositionally biased region" description="Polar residues" evidence="2">
    <location>
        <begin position="1984"/>
        <end position="1997"/>
    </location>
</feature>
<feature type="region of interest" description="Disordered" evidence="2">
    <location>
        <begin position="2888"/>
        <end position="2924"/>
    </location>
</feature>
<feature type="compositionally biased region" description="Basic and acidic residues" evidence="2">
    <location>
        <begin position="1751"/>
        <end position="1776"/>
    </location>
</feature>
<feature type="compositionally biased region" description="Basic and acidic residues" evidence="2">
    <location>
        <begin position="3718"/>
        <end position="3735"/>
    </location>
</feature>
<feature type="compositionally biased region" description="Polar residues" evidence="2">
    <location>
        <begin position="631"/>
        <end position="640"/>
    </location>
</feature>
<feature type="compositionally biased region" description="Basic and acidic residues" evidence="2">
    <location>
        <begin position="641"/>
        <end position="660"/>
    </location>
</feature>
<feature type="compositionally biased region" description="Basic and acidic residues" evidence="2">
    <location>
        <begin position="1589"/>
        <end position="1617"/>
    </location>
</feature>
<feature type="compositionally biased region" description="Polar residues" evidence="2">
    <location>
        <begin position="2660"/>
        <end position="2670"/>
    </location>
</feature>
<feature type="region of interest" description="Disordered" evidence="2">
    <location>
        <begin position="2429"/>
        <end position="2533"/>
    </location>
</feature>
<keyword evidence="4" id="KW-1185">Reference proteome</keyword>
<feature type="region of interest" description="Disordered" evidence="2">
    <location>
        <begin position="93"/>
        <end position="242"/>
    </location>
</feature>
<feature type="region of interest" description="Disordered" evidence="2">
    <location>
        <begin position="3047"/>
        <end position="3321"/>
    </location>
</feature>
<feature type="compositionally biased region" description="Basic and acidic residues" evidence="2">
    <location>
        <begin position="1518"/>
        <end position="1533"/>
    </location>
</feature>
<feature type="region of interest" description="Disordered" evidence="2">
    <location>
        <begin position="2961"/>
        <end position="2996"/>
    </location>
</feature>
<dbReference type="PANTHER" id="PTHR35511:SF2">
    <property type="entry name" value="A-KINASE ANCHOR-LIKE PROTEIN"/>
    <property type="match status" value="1"/>
</dbReference>
<organism evidence="3 4">
    <name type="scientific">Xanthoceras sorbifolium</name>
    <dbReference type="NCBI Taxonomy" id="99658"/>
    <lineage>
        <taxon>Eukaryota</taxon>
        <taxon>Viridiplantae</taxon>
        <taxon>Streptophyta</taxon>
        <taxon>Embryophyta</taxon>
        <taxon>Tracheophyta</taxon>
        <taxon>Spermatophyta</taxon>
        <taxon>Magnoliopsida</taxon>
        <taxon>eudicotyledons</taxon>
        <taxon>Gunneridae</taxon>
        <taxon>Pentapetalae</taxon>
        <taxon>rosids</taxon>
        <taxon>malvids</taxon>
        <taxon>Sapindales</taxon>
        <taxon>Sapindaceae</taxon>
        <taxon>Xanthoceroideae</taxon>
        <taxon>Xanthoceras</taxon>
    </lineage>
</organism>
<feature type="compositionally biased region" description="Basic and acidic residues" evidence="2">
    <location>
        <begin position="1117"/>
        <end position="1131"/>
    </location>
</feature>
<feature type="compositionally biased region" description="Basic and acidic residues" evidence="2">
    <location>
        <begin position="3214"/>
        <end position="3276"/>
    </location>
</feature>
<feature type="compositionally biased region" description="Basic and acidic residues" evidence="2">
    <location>
        <begin position="1232"/>
        <end position="1244"/>
    </location>
</feature>
<reference evidence="3 4" key="1">
    <citation type="submission" date="2021-02" db="EMBL/GenBank/DDBJ databases">
        <title>Plant Genome Project.</title>
        <authorList>
            <person name="Zhang R.-G."/>
        </authorList>
    </citation>
    <scope>NUCLEOTIDE SEQUENCE [LARGE SCALE GENOMIC DNA]</scope>
    <source>
        <tissue evidence="3">Leaves</tissue>
    </source>
</reference>
<feature type="compositionally biased region" description="Basic and acidic residues" evidence="2">
    <location>
        <begin position="2364"/>
        <end position="2373"/>
    </location>
</feature>
<feature type="compositionally biased region" description="Basic and acidic residues" evidence="2">
    <location>
        <begin position="2115"/>
        <end position="2157"/>
    </location>
</feature>
<proteinExistence type="predicted"/>
<feature type="compositionally biased region" description="Basic and acidic residues" evidence="2">
    <location>
        <begin position="3743"/>
        <end position="3761"/>
    </location>
</feature>
<feature type="compositionally biased region" description="Polar residues" evidence="2">
    <location>
        <begin position="1542"/>
        <end position="1552"/>
    </location>
</feature>
<feature type="compositionally biased region" description="Basic and acidic residues" evidence="2">
    <location>
        <begin position="297"/>
        <end position="311"/>
    </location>
</feature>
<comment type="caution">
    <text evidence="3">The sequence shown here is derived from an EMBL/GenBank/DDBJ whole genome shotgun (WGS) entry which is preliminary data.</text>
</comment>
<feature type="compositionally biased region" description="Basic and acidic residues" evidence="2">
    <location>
        <begin position="3063"/>
        <end position="3088"/>
    </location>
</feature>
<feature type="compositionally biased region" description="Polar residues" evidence="2">
    <location>
        <begin position="2252"/>
        <end position="2263"/>
    </location>
</feature>
<feature type="compositionally biased region" description="Basic and acidic residues" evidence="2">
    <location>
        <begin position="1448"/>
        <end position="1464"/>
    </location>
</feature>
<feature type="region of interest" description="Disordered" evidence="2">
    <location>
        <begin position="2549"/>
        <end position="2581"/>
    </location>
</feature>
<keyword evidence="1" id="KW-0175">Coiled coil</keyword>
<accession>A0ABQ8IKT8</accession>
<feature type="compositionally biased region" description="Basic and acidic residues" evidence="2">
    <location>
        <begin position="2238"/>
        <end position="2251"/>
    </location>
</feature>
<feature type="compositionally biased region" description="Basic and acidic residues" evidence="2">
    <location>
        <begin position="610"/>
        <end position="629"/>
    </location>
</feature>
<feature type="compositionally biased region" description="Basic and acidic residues" evidence="2">
    <location>
        <begin position="2283"/>
        <end position="2293"/>
    </location>
</feature>
<dbReference type="PANTHER" id="PTHR35511">
    <property type="entry name" value="A-KINASE ANCHOR-LIKE PROTEIN"/>
    <property type="match status" value="1"/>
</dbReference>
<feature type="compositionally biased region" description="Basic and acidic residues" evidence="2">
    <location>
        <begin position="1624"/>
        <end position="1644"/>
    </location>
</feature>
<feature type="compositionally biased region" description="Basic and acidic residues" evidence="2">
    <location>
        <begin position="3668"/>
        <end position="3686"/>
    </location>
</feature>
<feature type="compositionally biased region" description="Polar residues" evidence="2">
    <location>
        <begin position="2103"/>
        <end position="2112"/>
    </location>
</feature>